<dbReference type="Pfam" id="PF09335">
    <property type="entry name" value="VTT_dom"/>
    <property type="match status" value="1"/>
</dbReference>
<evidence type="ECO:0000256" key="2">
    <source>
        <dbReference type="ARBA" id="ARBA00022475"/>
    </source>
</evidence>
<keyword evidence="5 6" id="KW-0472">Membrane</keyword>
<name>W0FHM2_9BACT</name>
<feature type="transmembrane region" description="Helical" evidence="6">
    <location>
        <begin position="20"/>
        <end position="42"/>
    </location>
</feature>
<accession>W0FHM2</accession>
<evidence type="ECO:0000256" key="5">
    <source>
        <dbReference type="ARBA" id="ARBA00023136"/>
    </source>
</evidence>
<feature type="transmembrane region" description="Helical" evidence="6">
    <location>
        <begin position="110"/>
        <end position="131"/>
    </location>
</feature>
<evidence type="ECO:0000256" key="1">
    <source>
        <dbReference type="ARBA" id="ARBA00004651"/>
    </source>
</evidence>
<evidence type="ECO:0000256" key="6">
    <source>
        <dbReference type="RuleBase" id="RU366058"/>
    </source>
</evidence>
<evidence type="ECO:0000256" key="4">
    <source>
        <dbReference type="ARBA" id="ARBA00022989"/>
    </source>
</evidence>
<evidence type="ECO:0000256" key="3">
    <source>
        <dbReference type="ARBA" id="ARBA00022692"/>
    </source>
</evidence>
<organism evidence="8">
    <name type="scientific">uncultured bacterium Contig160</name>
    <dbReference type="NCBI Taxonomy" id="1393469"/>
    <lineage>
        <taxon>Bacteria</taxon>
        <taxon>environmental samples</taxon>
    </lineage>
</organism>
<evidence type="ECO:0000259" key="7">
    <source>
        <dbReference type="Pfam" id="PF09335"/>
    </source>
</evidence>
<dbReference type="InterPro" id="IPR032816">
    <property type="entry name" value="VTT_dom"/>
</dbReference>
<sequence length="272" mass="30297">MKKLIEALRERLKQTDKRALLLRIGMIVLCAAVLIGLIYLAFGQAIPELIPLLRSGDEEKIAAYLGSQNRISGILSTALLAFLQPISIILPGAPIQIAAGIVYGTLKGFLICHISYVISNLVVFYLARVLGQKMDRYVSRFSEKVNFLQDAQYPAYMTAMACLIPVVPNGIIPYAAARTRMRFHEFLIAVVLGSFFPILVMCAIGKRILHGEYFYAAGLLIFCLLVVIVLTLLRRQVVQLMHKVGQQILSWLRKADAPHDTHDIPPLQDDLP</sequence>
<comment type="subcellular location">
    <subcellularLocation>
        <location evidence="1 6">Cell membrane</location>
        <topology evidence="1 6">Multi-pass membrane protein</topology>
    </subcellularLocation>
</comment>
<dbReference type="GO" id="GO:0005886">
    <property type="term" value="C:plasma membrane"/>
    <property type="evidence" value="ECO:0007669"/>
    <property type="project" value="UniProtKB-SubCell"/>
</dbReference>
<dbReference type="InterPro" id="IPR015414">
    <property type="entry name" value="TMEM64"/>
</dbReference>
<dbReference type="PANTHER" id="PTHR12677:SF49">
    <property type="entry name" value="TVP38_TMEM64 FAMILY MEMBRANE PROTEIN"/>
    <property type="match status" value="1"/>
</dbReference>
<feature type="transmembrane region" description="Helical" evidence="6">
    <location>
        <begin position="186"/>
        <end position="208"/>
    </location>
</feature>
<keyword evidence="3 6" id="KW-0812">Transmembrane</keyword>
<keyword evidence="2 6" id="KW-1003">Cell membrane</keyword>
<evidence type="ECO:0000313" key="8">
    <source>
        <dbReference type="EMBL" id="AHF24218.1"/>
    </source>
</evidence>
<proteinExistence type="inferred from homology"/>
<feature type="transmembrane region" description="Helical" evidence="6">
    <location>
        <begin position="214"/>
        <end position="233"/>
    </location>
</feature>
<dbReference type="EMBL" id="KC246787">
    <property type="protein sequence ID" value="AHF24218.1"/>
    <property type="molecule type" value="Genomic_DNA"/>
</dbReference>
<feature type="transmembrane region" description="Helical" evidence="6">
    <location>
        <begin position="82"/>
        <end position="103"/>
    </location>
</feature>
<comment type="similarity">
    <text evidence="6">Belongs to the TVP38/TMEM64 family.</text>
</comment>
<protein>
    <recommendedName>
        <fullName evidence="6">TVP38/TMEM64 family membrane protein</fullName>
    </recommendedName>
</protein>
<keyword evidence="4 6" id="KW-1133">Transmembrane helix</keyword>
<dbReference type="AlphaFoldDB" id="W0FHM2"/>
<dbReference type="PANTHER" id="PTHR12677">
    <property type="entry name" value="GOLGI APPARATUS MEMBRANE PROTEIN TVP38-RELATED"/>
    <property type="match status" value="1"/>
</dbReference>
<feature type="transmembrane region" description="Helical" evidence="6">
    <location>
        <begin position="151"/>
        <end position="174"/>
    </location>
</feature>
<reference evidence="8" key="1">
    <citation type="journal article" date="2013" name="PLoS ONE">
        <title>Metagenomic insights into the carbohydrate-active enzymes carried by the microorganisms adhering to solid digesta in the rumen of cows.</title>
        <authorList>
            <person name="Wang L."/>
            <person name="Hatem A."/>
            <person name="Catalyurek U.V."/>
            <person name="Morrison M."/>
            <person name="Yu Z."/>
        </authorList>
    </citation>
    <scope>NUCLEOTIDE SEQUENCE</scope>
</reference>
<feature type="domain" description="VTT" evidence="7">
    <location>
        <begin position="90"/>
        <end position="206"/>
    </location>
</feature>